<keyword evidence="2" id="KW-1185">Reference proteome</keyword>
<dbReference type="RefSeq" id="WP_290398302.1">
    <property type="nucleotide sequence ID" value="NZ_JAUHLN010000001.1"/>
</dbReference>
<evidence type="ECO:0000313" key="2">
    <source>
        <dbReference type="Proteomes" id="UP001168694"/>
    </source>
</evidence>
<accession>A0ABT8E2M8</accession>
<comment type="caution">
    <text evidence="1">The sequence shown here is derived from an EMBL/GenBank/DDBJ whole genome shotgun (WGS) entry which is preliminary data.</text>
</comment>
<organism evidence="1 2">
    <name type="scientific">Fictibacillus terranigra</name>
    <dbReference type="NCBI Taxonomy" id="3058424"/>
    <lineage>
        <taxon>Bacteria</taxon>
        <taxon>Bacillati</taxon>
        <taxon>Bacillota</taxon>
        <taxon>Bacilli</taxon>
        <taxon>Bacillales</taxon>
        <taxon>Fictibacillaceae</taxon>
        <taxon>Fictibacillus</taxon>
    </lineage>
</organism>
<protein>
    <submittedName>
        <fullName evidence="1">Uncharacterized protein</fullName>
    </submittedName>
</protein>
<gene>
    <name evidence="1" type="ORF">QYF49_03885</name>
</gene>
<reference evidence="1" key="1">
    <citation type="submission" date="2023-06" db="EMBL/GenBank/DDBJ databases">
        <title>Draft Genome Sequences of Representative Paenibacillus Polymyxa, Bacillus cereus, Fictibacillus sp., and Brevibacillus agri Strains Isolated from Amazonian Dark Earth.</title>
        <authorList>
            <person name="Pellegrinetti T.A."/>
            <person name="Cunha I.C.M."/>
            <person name="Chaves M.G."/>
            <person name="Freitas A.S."/>
            <person name="Silva A.V.R."/>
            <person name="Tsai S.M."/>
            <person name="Mendes L.W."/>
        </authorList>
    </citation>
    <scope>NUCLEOTIDE SEQUENCE</scope>
    <source>
        <strain evidence="1">CENA-BCM004</strain>
    </source>
</reference>
<dbReference type="Proteomes" id="UP001168694">
    <property type="component" value="Unassembled WGS sequence"/>
</dbReference>
<evidence type="ECO:0000313" key="1">
    <source>
        <dbReference type="EMBL" id="MDN4072173.1"/>
    </source>
</evidence>
<proteinExistence type="predicted"/>
<name>A0ABT8E2M8_9BACL</name>
<dbReference type="EMBL" id="JAUHLN010000001">
    <property type="protein sequence ID" value="MDN4072173.1"/>
    <property type="molecule type" value="Genomic_DNA"/>
</dbReference>
<sequence>MFHEYAVYQWMKARQEKVERDTRNAWMHQQVLKSKSETRNKGLTASPVEACCSCACS</sequence>